<keyword evidence="2" id="KW-0560">Oxidoreductase</keyword>
<dbReference type="Proteomes" id="UP000469949">
    <property type="component" value="Unassembled WGS sequence"/>
</dbReference>
<dbReference type="GO" id="GO:0003955">
    <property type="term" value="F:NAD(P)H dehydrogenase (quinone) activity"/>
    <property type="evidence" value="ECO:0007669"/>
    <property type="project" value="TreeGrafter"/>
</dbReference>
<dbReference type="InterPro" id="IPR051545">
    <property type="entry name" value="NAD(P)H_dehydrogenase_qn"/>
</dbReference>
<dbReference type="Gene3D" id="3.40.50.360">
    <property type="match status" value="1"/>
</dbReference>
<dbReference type="PANTHER" id="PTHR10204:SF34">
    <property type="entry name" value="NAD(P)H DEHYDROGENASE [QUINONE] 1 ISOFORM 1"/>
    <property type="match status" value="1"/>
</dbReference>
<dbReference type="Pfam" id="PF02525">
    <property type="entry name" value="Flavodoxin_2"/>
    <property type="match status" value="1"/>
</dbReference>
<name>A0A833JBK3_9HYPH</name>
<sequence>MKILVVSAHPEPASLTNALRDVAVAELRADGHAVRMTDLYAIGWKSEVDRLDFPALSASARLRVPAASGEAFVTNSLTQDVVAAQDDLLWADALILAFPLWWFSMPAILKGWIDRVFAFGFAYGVGEHSETRWGDRYGEGTLAGKRAMLIVTAGGWPSHYGPRGINGPIDGLLFPIQHGVLFYPGYDVLPPFVLYRADRTDAATFDEAAIALKGRMRTLFETPPIPFRPQNGGDYAIPSMELRPERVEPGLTGFAAHIGRPDDGVRQVGRSGR</sequence>
<dbReference type="PANTHER" id="PTHR10204">
    <property type="entry name" value="NAD P H OXIDOREDUCTASE-RELATED"/>
    <property type="match status" value="1"/>
</dbReference>
<protein>
    <submittedName>
        <fullName evidence="4">NAD(P)H oxidoreductase YrkL</fullName>
    </submittedName>
</protein>
<dbReference type="AlphaFoldDB" id="A0A833JBK3"/>
<evidence type="ECO:0000259" key="3">
    <source>
        <dbReference type="Pfam" id="PF02525"/>
    </source>
</evidence>
<evidence type="ECO:0000256" key="1">
    <source>
        <dbReference type="ARBA" id="ARBA00006252"/>
    </source>
</evidence>
<gene>
    <name evidence="4" type="ORF">F8B43_0603</name>
</gene>
<proteinExistence type="inferred from homology"/>
<comment type="caution">
    <text evidence="4">The sequence shown here is derived from an EMBL/GenBank/DDBJ whole genome shotgun (WGS) entry which is preliminary data.</text>
</comment>
<evidence type="ECO:0000313" key="4">
    <source>
        <dbReference type="EMBL" id="KAB7787167.1"/>
    </source>
</evidence>
<evidence type="ECO:0000256" key="2">
    <source>
        <dbReference type="ARBA" id="ARBA00023002"/>
    </source>
</evidence>
<dbReference type="GO" id="GO:0005829">
    <property type="term" value="C:cytosol"/>
    <property type="evidence" value="ECO:0007669"/>
    <property type="project" value="TreeGrafter"/>
</dbReference>
<accession>A0A833JBK3</accession>
<dbReference type="EMBL" id="WEKV01000004">
    <property type="protein sequence ID" value="KAB7787167.1"/>
    <property type="molecule type" value="Genomic_DNA"/>
</dbReference>
<feature type="domain" description="Flavodoxin-like fold" evidence="3">
    <location>
        <begin position="1"/>
        <end position="211"/>
    </location>
</feature>
<organism evidence="4 5">
    <name type="scientific">Methylorubrum populi</name>
    <dbReference type="NCBI Taxonomy" id="223967"/>
    <lineage>
        <taxon>Bacteria</taxon>
        <taxon>Pseudomonadati</taxon>
        <taxon>Pseudomonadota</taxon>
        <taxon>Alphaproteobacteria</taxon>
        <taxon>Hyphomicrobiales</taxon>
        <taxon>Methylobacteriaceae</taxon>
        <taxon>Methylorubrum</taxon>
    </lineage>
</organism>
<reference evidence="4 5" key="1">
    <citation type="submission" date="2019-10" db="EMBL/GenBank/DDBJ databases">
        <title>Draft Genome Sequence of the Caffeine Degrading Methylotroph Methylorubrum populi PINKEL.</title>
        <authorList>
            <person name="Dawson S.C."/>
            <person name="Zhang X."/>
            <person name="Wright M.E."/>
            <person name="Sharma G."/>
            <person name="Langner J.T."/>
            <person name="Ditty J.L."/>
            <person name="Subuyuj G.A."/>
        </authorList>
    </citation>
    <scope>NUCLEOTIDE SEQUENCE [LARGE SCALE GENOMIC DNA]</scope>
    <source>
        <strain evidence="4 5">Pinkel</strain>
    </source>
</reference>
<dbReference type="InterPro" id="IPR029039">
    <property type="entry name" value="Flavoprotein-like_sf"/>
</dbReference>
<evidence type="ECO:0000313" key="5">
    <source>
        <dbReference type="Proteomes" id="UP000469949"/>
    </source>
</evidence>
<dbReference type="RefSeq" id="WP_152275922.1">
    <property type="nucleotide sequence ID" value="NZ_WEKV01000004.1"/>
</dbReference>
<comment type="similarity">
    <text evidence="1">Belongs to the NAD(P)H dehydrogenase (quinone) family.</text>
</comment>
<dbReference type="InterPro" id="IPR003680">
    <property type="entry name" value="Flavodoxin_fold"/>
</dbReference>
<dbReference type="SUPFAM" id="SSF52218">
    <property type="entry name" value="Flavoproteins"/>
    <property type="match status" value="1"/>
</dbReference>